<sequence>MQPEPTKILAVDDVEENLTALEALLTGEGVRLIKARSGAQALELLLVEDVALALLDVQMPGMDGFELAELMRGTERTRRVPIIFLTAVATDERRQFRGYESGAIDYLFKPVDPHILRHKVALFVELFQQRQELARERDRHAAALARLHAHGDNSPLAIVELNADQHIIAWSHGAERLFGWRGAEVMGFDLGELKWLDADERGEFAAVMDEMIAGTLPRATRPLRFHTVEGLPVECECYCSALRDAGGRLFSISLQILDVTERKRAEETQRLLVGELNHRVKNTLASVQAIATQTLRHSSGPSDFAPTFIGRIHALAGAHSLLSGATWQAARLRELVEGQMSIGAIDGERFEFEGPDVDLAPEPALHLALVLHELVTNAHKYGALSVPGGRVCLHWRLTGDRLVLEWQERGGPAVAPPTRRGFGTALIERSLRADGGSAEPHYASEGMGWTLILPHVSEGRAAERPARRSQPSATDPAQGLPDLKGRRLLLIEDEPLIAFELAASLEDAGAEVAGSVSTVEDALDRIGRGGFDAALVDGNLQGQPVDRIAHALTARNLPFLFVSGYGSEHLPQPFSHATVIEKPFSNKELMKAIAELWGN</sequence>
<dbReference type="RefSeq" id="WP_066518440.1">
    <property type="nucleotide sequence ID" value="NZ_AP017655.1"/>
</dbReference>
<evidence type="ECO:0000256" key="1">
    <source>
        <dbReference type="ARBA" id="ARBA00000085"/>
    </source>
</evidence>
<evidence type="ECO:0000256" key="2">
    <source>
        <dbReference type="ARBA" id="ARBA00012438"/>
    </source>
</evidence>
<protein>
    <recommendedName>
        <fullName evidence="2">histidine kinase</fullName>
        <ecNumber evidence="2">2.7.13.3</ecNumber>
    </recommendedName>
</protein>
<dbReference type="SUPFAM" id="SSF55874">
    <property type="entry name" value="ATPase domain of HSP90 chaperone/DNA topoisomerase II/histidine kinase"/>
    <property type="match status" value="1"/>
</dbReference>
<keyword evidence="13" id="KW-1185">Reference proteome</keyword>
<dbReference type="InterPro" id="IPR000014">
    <property type="entry name" value="PAS"/>
</dbReference>
<dbReference type="PANTHER" id="PTHR41523:SF7">
    <property type="entry name" value="HISTIDINE KINASE"/>
    <property type="match status" value="1"/>
</dbReference>
<evidence type="ECO:0000256" key="8">
    <source>
        <dbReference type="PROSITE-ProRule" id="PRU00169"/>
    </source>
</evidence>
<feature type="domain" description="Response regulatory" evidence="10">
    <location>
        <begin position="487"/>
        <end position="597"/>
    </location>
</feature>
<dbReference type="Gene3D" id="3.40.50.2300">
    <property type="match status" value="2"/>
</dbReference>
<dbReference type="EMBL" id="AP017655">
    <property type="protein sequence ID" value="BAV63329.1"/>
    <property type="molecule type" value="Genomic_DNA"/>
</dbReference>
<dbReference type="SMART" id="SM00091">
    <property type="entry name" value="PAS"/>
    <property type="match status" value="1"/>
</dbReference>
<keyword evidence="4" id="KW-0808">Transferase</keyword>
<dbReference type="GO" id="GO:0005524">
    <property type="term" value="F:ATP binding"/>
    <property type="evidence" value="ECO:0007669"/>
    <property type="project" value="UniProtKB-KW"/>
</dbReference>
<feature type="domain" description="PAS" evidence="11">
    <location>
        <begin position="152"/>
        <end position="215"/>
    </location>
</feature>
<dbReference type="Pfam" id="PF08448">
    <property type="entry name" value="PAS_4"/>
    <property type="match status" value="1"/>
</dbReference>
<evidence type="ECO:0000256" key="4">
    <source>
        <dbReference type="ARBA" id="ARBA00022679"/>
    </source>
</evidence>
<evidence type="ECO:0000313" key="12">
    <source>
        <dbReference type="EMBL" id="BAV63329.1"/>
    </source>
</evidence>
<feature type="modified residue" description="4-aspartylphosphate" evidence="8">
    <location>
        <position position="537"/>
    </location>
</feature>
<dbReference type="Pfam" id="PF07536">
    <property type="entry name" value="HWE_HK"/>
    <property type="match status" value="1"/>
</dbReference>
<evidence type="ECO:0000256" key="3">
    <source>
        <dbReference type="ARBA" id="ARBA00022553"/>
    </source>
</evidence>
<dbReference type="Pfam" id="PF00072">
    <property type="entry name" value="Response_reg"/>
    <property type="match status" value="1"/>
</dbReference>
<dbReference type="EC" id="2.7.13.3" evidence="2"/>
<keyword evidence="3 8" id="KW-0597">Phosphoprotein</keyword>
<evidence type="ECO:0000256" key="5">
    <source>
        <dbReference type="ARBA" id="ARBA00022741"/>
    </source>
</evidence>
<dbReference type="InterPro" id="IPR011006">
    <property type="entry name" value="CheY-like_superfamily"/>
</dbReference>
<accession>A0A1E1EYJ3</accession>
<dbReference type="KEGG" id="sclo:SCLO_1002890"/>
<dbReference type="SMART" id="SM00448">
    <property type="entry name" value="REC"/>
    <property type="match status" value="2"/>
</dbReference>
<dbReference type="InterPro" id="IPR001789">
    <property type="entry name" value="Sig_transdc_resp-reg_receiver"/>
</dbReference>
<dbReference type="InterPro" id="IPR013656">
    <property type="entry name" value="PAS_4"/>
</dbReference>
<evidence type="ECO:0000256" key="6">
    <source>
        <dbReference type="ARBA" id="ARBA00022777"/>
    </source>
</evidence>
<dbReference type="PROSITE" id="PS50110">
    <property type="entry name" value="RESPONSE_REGULATORY"/>
    <property type="match status" value="2"/>
</dbReference>
<dbReference type="AlphaFoldDB" id="A0A1E1EYJ3"/>
<evidence type="ECO:0000313" key="13">
    <source>
        <dbReference type="Proteomes" id="UP000218272"/>
    </source>
</evidence>
<dbReference type="PANTHER" id="PTHR41523">
    <property type="entry name" value="TWO-COMPONENT SYSTEM SENSOR PROTEIN"/>
    <property type="match status" value="1"/>
</dbReference>
<dbReference type="GO" id="GO:0004673">
    <property type="term" value="F:protein histidine kinase activity"/>
    <property type="evidence" value="ECO:0007669"/>
    <property type="project" value="UniProtKB-EC"/>
</dbReference>
<organism evidence="12 13">
    <name type="scientific">Sphingobium cloacae</name>
    <dbReference type="NCBI Taxonomy" id="120107"/>
    <lineage>
        <taxon>Bacteria</taxon>
        <taxon>Pseudomonadati</taxon>
        <taxon>Pseudomonadota</taxon>
        <taxon>Alphaproteobacteria</taxon>
        <taxon>Sphingomonadales</taxon>
        <taxon>Sphingomonadaceae</taxon>
        <taxon>Sphingobium</taxon>
    </lineage>
</organism>
<evidence type="ECO:0000259" key="10">
    <source>
        <dbReference type="PROSITE" id="PS50110"/>
    </source>
</evidence>
<dbReference type="Gene3D" id="3.30.450.20">
    <property type="entry name" value="PAS domain"/>
    <property type="match status" value="1"/>
</dbReference>
<proteinExistence type="predicted"/>
<dbReference type="GO" id="GO:0000160">
    <property type="term" value="P:phosphorelay signal transduction system"/>
    <property type="evidence" value="ECO:0007669"/>
    <property type="project" value="InterPro"/>
</dbReference>
<reference evidence="12 13" key="1">
    <citation type="submission" date="2016-10" db="EMBL/GenBank/DDBJ databases">
        <title>Complete Genome Sequence of the Nonylphenol-Degrading Bacterium Sphingobium cloacae JCM 10874T.</title>
        <authorList>
            <person name="Ootsuka M."/>
            <person name="Nishizawa T."/>
            <person name="Ohta H."/>
        </authorList>
    </citation>
    <scope>NUCLEOTIDE SEQUENCE [LARGE SCALE GENOMIC DNA]</scope>
    <source>
        <strain evidence="12 13">JCM 10874</strain>
    </source>
</reference>
<feature type="modified residue" description="4-aspartylphosphate" evidence="8">
    <location>
        <position position="56"/>
    </location>
</feature>
<evidence type="ECO:0000259" key="11">
    <source>
        <dbReference type="PROSITE" id="PS50112"/>
    </source>
</evidence>
<feature type="region of interest" description="Disordered" evidence="9">
    <location>
        <begin position="460"/>
        <end position="480"/>
    </location>
</feature>
<dbReference type="CDD" id="cd00130">
    <property type="entry name" value="PAS"/>
    <property type="match status" value="1"/>
</dbReference>
<evidence type="ECO:0000256" key="9">
    <source>
        <dbReference type="SAM" id="MobiDB-lite"/>
    </source>
</evidence>
<dbReference type="NCBIfam" id="TIGR00229">
    <property type="entry name" value="sensory_box"/>
    <property type="match status" value="1"/>
</dbReference>
<feature type="domain" description="Response regulatory" evidence="10">
    <location>
        <begin position="7"/>
        <end position="124"/>
    </location>
</feature>
<keyword evidence="7" id="KW-0067">ATP-binding</keyword>
<name>A0A1E1EYJ3_9SPHN</name>
<dbReference type="InterPro" id="IPR035965">
    <property type="entry name" value="PAS-like_dom_sf"/>
</dbReference>
<dbReference type="SMART" id="SM00911">
    <property type="entry name" value="HWE_HK"/>
    <property type="match status" value="1"/>
</dbReference>
<keyword evidence="6" id="KW-0418">Kinase</keyword>
<dbReference type="Proteomes" id="UP000218272">
    <property type="component" value="Chromosome SCLO_1"/>
</dbReference>
<dbReference type="CDD" id="cd16936">
    <property type="entry name" value="HATPase_RsbW-like"/>
    <property type="match status" value="1"/>
</dbReference>
<dbReference type="PROSITE" id="PS50112">
    <property type="entry name" value="PAS"/>
    <property type="match status" value="1"/>
</dbReference>
<dbReference type="InterPro" id="IPR011102">
    <property type="entry name" value="Sig_transdc_His_kinase_HWE"/>
</dbReference>
<comment type="catalytic activity">
    <reaction evidence="1">
        <text>ATP + protein L-histidine = ADP + protein N-phospho-L-histidine.</text>
        <dbReference type="EC" id="2.7.13.3"/>
    </reaction>
</comment>
<dbReference type="InterPro" id="IPR036890">
    <property type="entry name" value="HATPase_C_sf"/>
</dbReference>
<evidence type="ECO:0000256" key="7">
    <source>
        <dbReference type="ARBA" id="ARBA00022840"/>
    </source>
</evidence>
<dbReference type="Gene3D" id="3.30.565.10">
    <property type="entry name" value="Histidine kinase-like ATPase, C-terminal domain"/>
    <property type="match status" value="1"/>
</dbReference>
<gene>
    <name evidence="12" type="ORF">SCLO_1002890</name>
</gene>
<dbReference type="SUPFAM" id="SSF52172">
    <property type="entry name" value="CheY-like"/>
    <property type="match status" value="2"/>
</dbReference>
<keyword evidence="5" id="KW-0547">Nucleotide-binding</keyword>
<dbReference type="SUPFAM" id="SSF55785">
    <property type="entry name" value="PYP-like sensor domain (PAS domain)"/>
    <property type="match status" value="1"/>
</dbReference>
<dbReference type="OrthoDB" id="9760752at2"/>